<sequence length="1408" mass="143286">MLLLTLLVVLFAAFCALQTPPGKALLASIASSLASSPQMRVTLRDISGLVPFDMRVGAVELADGQGRFAQIDKLRLAWRPLALIERTLDVTALTAERVHIARRPVLPPDDSSSQGSSLALPVRIADLSIADIVLDAPVLGHAAQLSLTASADIASLARGLSLDFALERRDAPGSLAGRASYAPATGQLDLDIAAREPAGGLMARAAGLDGLPEIVATVKGSGPLDAWDGHLGLKAGTIAEASGAAGIRAVGQGHRVTFALDADIARLLPADIAPLFEGRSEFSGVAIVDAALRANIETASARTAGFQANASGKVDAGGAAELAFTVTTGASDRFKALAPGGEWQSLRAEGTMTGAFRAPALDARLNATGLRGAGYGAGVLNARLRTTPDAAGNLAVAIEGDMQGLSAEDPQVARALGTAGGFEAAGEVPAGGQPALTTLTVRLTALTGRFAGRADAATIDGDINVERLDLAAFSPLVGRTLAGQAKLAAKIAASADFQRASLDLTGTATGLVTGIAQVDSLFGRETRIAGALARDGVNALAVRDIKVDAQGLSLVVDGRIASDVADLTTKLVLDDIARLDPRVTGRLDADAAFSGTLEKLGVTAKLAIPAGTAMSHPLQGIVLDVTAQDITGAPTGRFQLTGDVAGKPARGTGALATLADGTHQLTGLDIAIGSVSARGDVSLSASQLATGTLTVAAENLADISALVLTDIAGRLHADVTLDVANNQQRVAAVGDAANLRFAGRSLGSARIDATVVDPLGVPLINGSADLRALDLSGFTVETATLRATGNSAGTDLTVEALAQNMNLRGAGRLSPIEGGARLRLDRFTATRGGQNVALAAPTIVTLNNGAVRIDRLALNAGGGTVTVNGTAGQTLDLAIDARALPLSLAELVAPGQNLSGTLAGNARLNGPASAPGGTYDLRITRLSSPDIARNGAGPFDIAASGNLANGRAGVRATINGQNLQGLTINGSMPVAAGELDLAIRGAVNLGIVNPLLATTGARISGNAAVDATLRGTFAAPRAGGTVRISNGRFDDAVNGVALDQIQAVLTGTDRSITITSLTARTTNGGSVSGRGNIAFDFAAGLPGRIDLDLVNAALVNSDLMRLVAEGRLGVEGAFLNGPRLTGKITLRALDINIPDRFPSGVQNLNVQHVNASKEFTRKHASAHARPTGDSRNGIALDLVLSAPNNTVFARGLGIDAQLGGEIRLSGTTRAPVTLGAFEMRRGTFDFAGRRLTFTRGRITFTGTTDPELDFVAETTGNDVTARILVSGPASRPDISFTSTPTLPQDEVLARLLFGRSAGSLNAGQAVQVAQTIAQFSGGSGVLENVRRSLGVDSLDIGTDATGRGGQVGIGRRLNDNIYLGVRQGTTPGSSRVTVDVDVTRNIRLQGATGADGSAEVGIGAQWDY</sequence>
<keyword evidence="4" id="KW-0472">Membrane</keyword>
<proteinExistence type="predicted"/>
<evidence type="ECO:0000256" key="5">
    <source>
        <dbReference type="SAM" id="SignalP"/>
    </source>
</evidence>
<evidence type="ECO:0000259" key="6">
    <source>
        <dbReference type="Pfam" id="PF04357"/>
    </source>
</evidence>
<comment type="caution">
    <text evidence="7">The sequence shown here is derived from an EMBL/GenBank/DDBJ whole genome shotgun (WGS) entry which is preliminary data.</text>
</comment>
<feature type="chain" id="PRO_5016154877" description="Translocation and assembly module TamB C-terminal domain-containing protein" evidence="5">
    <location>
        <begin position="25"/>
        <end position="1408"/>
    </location>
</feature>
<accession>A0A2W5QRM7</accession>
<dbReference type="InterPro" id="IPR007452">
    <property type="entry name" value="TamB_C"/>
</dbReference>
<dbReference type="EMBL" id="QFQD01000077">
    <property type="protein sequence ID" value="PZQ79832.1"/>
    <property type="molecule type" value="Genomic_DNA"/>
</dbReference>
<dbReference type="PANTHER" id="PTHR36985">
    <property type="entry name" value="TRANSLOCATION AND ASSEMBLY MODULE SUBUNIT TAMB"/>
    <property type="match status" value="1"/>
</dbReference>
<dbReference type="GO" id="GO:0005886">
    <property type="term" value="C:plasma membrane"/>
    <property type="evidence" value="ECO:0007669"/>
    <property type="project" value="InterPro"/>
</dbReference>
<feature type="domain" description="Translocation and assembly module TamB C-terminal" evidence="6">
    <location>
        <begin position="1060"/>
        <end position="1403"/>
    </location>
</feature>
<dbReference type="Proteomes" id="UP000248887">
    <property type="component" value="Unassembled WGS sequence"/>
</dbReference>
<evidence type="ECO:0000313" key="8">
    <source>
        <dbReference type="Proteomes" id="UP000248887"/>
    </source>
</evidence>
<evidence type="ECO:0000313" key="7">
    <source>
        <dbReference type="EMBL" id="PZQ79832.1"/>
    </source>
</evidence>
<evidence type="ECO:0000256" key="4">
    <source>
        <dbReference type="ARBA" id="ARBA00023136"/>
    </source>
</evidence>
<organism evidence="7 8">
    <name type="scientific">Ancylobacter novellus</name>
    <name type="common">Thiobacillus novellus</name>
    <dbReference type="NCBI Taxonomy" id="921"/>
    <lineage>
        <taxon>Bacteria</taxon>
        <taxon>Pseudomonadati</taxon>
        <taxon>Pseudomonadota</taxon>
        <taxon>Alphaproteobacteria</taxon>
        <taxon>Hyphomicrobiales</taxon>
        <taxon>Xanthobacteraceae</taxon>
        <taxon>Ancylobacter</taxon>
    </lineage>
</organism>
<gene>
    <name evidence="7" type="ORF">DI549_19100</name>
</gene>
<feature type="signal peptide" evidence="5">
    <location>
        <begin position="1"/>
        <end position="24"/>
    </location>
</feature>
<evidence type="ECO:0000256" key="3">
    <source>
        <dbReference type="ARBA" id="ARBA00022989"/>
    </source>
</evidence>
<comment type="subcellular location">
    <subcellularLocation>
        <location evidence="1">Membrane</location>
        <topology evidence="1">Single-pass membrane protein</topology>
    </subcellularLocation>
</comment>
<keyword evidence="5" id="KW-0732">Signal</keyword>
<evidence type="ECO:0000256" key="1">
    <source>
        <dbReference type="ARBA" id="ARBA00004167"/>
    </source>
</evidence>
<dbReference type="GO" id="GO:0009306">
    <property type="term" value="P:protein secretion"/>
    <property type="evidence" value="ECO:0007669"/>
    <property type="project" value="InterPro"/>
</dbReference>
<dbReference type="PANTHER" id="PTHR36985:SF1">
    <property type="entry name" value="TRANSLOCATION AND ASSEMBLY MODULE SUBUNIT TAMB"/>
    <property type="match status" value="1"/>
</dbReference>
<name>A0A2W5QRM7_ANCNO</name>
<keyword evidence="2" id="KW-0812">Transmembrane</keyword>
<evidence type="ECO:0000256" key="2">
    <source>
        <dbReference type="ARBA" id="ARBA00022692"/>
    </source>
</evidence>
<dbReference type="Pfam" id="PF04357">
    <property type="entry name" value="TamB"/>
    <property type="match status" value="1"/>
</dbReference>
<reference evidence="7 8" key="1">
    <citation type="submission" date="2017-08" db="EMBL/GenBank/DDBJ databases">
        <title>Infants hospitalized years apart are colonized by the same room-sourced microbial strains.</title>
        <authorList>
            <person name="Brooks B."/>
            <person name="Olm M.R."/>
            <person name="Firek B.A."/>
            <person name="Baker R."/>
            <person name="Thomas B.C."/>
            <person name="Morowitz M.J."/>
            <person name="Banfield J.F."/>
        </authorList>
    </citation>
    <scope>NUCLEOTIDE SEQUENCE [LARGE SCALE GENOMIC DNA]</scope>
    <source>
        <strain evidence="7">S2_005_001_R2_27</strain>
    </source>
</reference>
<protein>
    <recommendedName>
        <fullName evidence="6">Translocation and assembly module TamB C-terminal domain-containing protein</fullName>
    </recommendedName>
</protein>
<dbReference type="GO" id="GO:0097347">
    <property type="term" value="C:TAM protein secretion complex"/>
    <property type="evidence" value="ECO:0007669"/>
    <property type="project" value="TreeGrafter"/>
</dbReference>
<keyword evidence="3" id="KW-1133">Transmembrane helix</keyword>